<dbReference type="Proteomes" id="UP001172159">
    <property type="component" value="Unassembled WGS sequence"/>
</dbReference>
<dbReference type="PROSITE" id="PS50086">
    <property type="entry name" value="TBC_RABGAP"/>
    <property type="match status" value="1"/>
</dbReference>
<feature type="compositionally biased region" description="Low complexity" evidence="1">
    <location>
        <begin position="94"/>
        <end position="124"/>
    </location>
</feature>
<dbReference type="GO" id="GO:0031267">
    <property type="term" value="F:small GTPase binding"/>
    <property type="evidence" value="ECO:0007669"/>
    <property type="project" value="TreeGrafter"/>
</dbReference>
<comment type="caution">
    <text evidence="3">The sequence shown here is derived from an EMBL/GenBank/DDBJ whole genome shotgun (WGS) entry which is preliminary data.</text>
</comment>
<accession>A0AA40K0Y0</accession>
<sequence>MNLSPPLERSISQQSTTSLRSHHSTSVLRGTSRRPKKSQPSSSASSVIGGGGPSEDSKSLTSFPSFSPRRADEEEEERCCSLLNNNHEDDNDTIPRPSTTSSRKTSGQSTTTTTSSSPTDPKSQQRPAKPETIVTTLLTTNNHSPNPARGPPLFEDDTPPLPTKRIPGALHHADDGHIERLIARQGGAVNLVRQIAEDLAARDAQIAMLRRRADERERALRKIILECGLSNLDLETRLRVLLEEGNQKRRQKNGEELEDMMSDAMEGDVRLDGGTIRGGRAQETTKTGDVGSQKGTGRGWKDYLWGGGSGSGSGSTVKRSGHQGASSGSNGKGEEAATVKAAGSGAVEPRRQTLPEDLFKPPEPESSQRSSSRASSVNSAHAARKPSLASMALRLVAGGGTANREGEGRGRASSAQAGGSLRGSSASSVKTTGSNRAVSAQVSGPKALMQMRRTTAGGSVRPMDIPSRAQVPERWDTMGASPGNAAISRHQSYGPVEMDTILPPEAQPPTLTHIYNNFVGSEYLTDRFGFIYDQRRKKRQREAAAMARQGKRGSRTEMLTNGRSGMSPVLDDSASGKWDVLSEGRPDTPCSTEEQPRGGNEENAKPKRWQDYLKIATFPTELLSHTPLISAQAFEFMEGGEVPKSPGHSPSIMSEERGFLPSATTTTVSIAPPIEDQHPASSSVSSSQSISASISESNGETPPGSTPAKEDAEPVRLLLENLNRLHDSLQRERTVRWNEFLRKVRAERKRDGEAAAAAAAAAAEARFQRATAVMPETRLGDGELIGVASLGVQGKVGRAKATEFRSLLLGGIPVAFRAKIWSECSGAKALRIPGYYEDLVNRPEEEDDPQVVAQIKADITRTLTDNIFFRKGPGVGKLNEVLLAYSRRNPDVGYCQGMNLVVANLLLIMPSSEDAFWILVAMVEQILPSGYFDHSLLASRADQVVLRQYVAEVLPKLSAHFEELSIDLETMTFQWFLSVFTDCLSAEALFRVWDVVLCTPHDGGAFLFQVALALLKLNETQLLNCQSPAGVYTYINHQMTNHAISIDGLVQASEGLRRLVRKEDIEGRRGRAIEGERELVRVREERLAERRRQQEQKGKVERPTRGLLKKESSGGLLVLQGQHGVKGGWYRLWLVRRLRAGLRRRVGWGASGVGGRSVSEGGLLSVESLVGISASSGSGGGSGGGGGNQ</sequence>
<dbReference type="Gene3D" id="1.10.8.270">
    <property type="entry name" value="putative rabgap domain of human tbc1 domain family member 14 like domains"/>
    <property type="match status" value="1"/>
</dbReference>
<evidence type="ECO:0000256" key="1">
    <source>
        <dbReference type="SAM" id="MobiDB-lite"/>
    </source>
</evidence>
<feature type="domain" description="Rab-GAP TBC" evidence="2">
    <location>
        <begin position="811"/>
        <end position="1000"/>
    </location>
</feature>
<gene>
    <name evidence="3" type="ORF">B0T21DRAFT_345727</name>
</gene>
<reference evidence="3" key="1">
    <citation type="submission" date="2023-06" db="EMBL/GenBank/DDBJ databases">
        <title>Genome-scale phylogeny and comparative genomics of the fungal order Sordariales.</title>
        <authorList>
            <consortium name="Lawrence Berkeley National Laboratory"/>
            <person name="Hensen N."/>
            <person name="Bonometti L."/>
            <person name="Westerberg I."/>
            <person name="Brannstrom I.O."/>
            <person name="Guillou S."/>
            <person name="Cros-Aarteil S."/>
            <person name="Calhoun S."/>
            <person name="Haridas S."/>
            <person name="Kuo A."/>
            <person name="Mondo S."/>
            <person name="Pangilinan J."/>
            <person name="Riley R."/>
            <person name="Labutti K."/>
            <person name="Andreopoulos B."/>
            <person name="Lipzen A."/>
            <person name="Chen C."/>
            <person name="Yanf M."/>
            <person name="Daum C."/>
            <person name="Ng V."/>
            <person name="Clum A."/>
            <person name="Steindorff A."/>
            <person name="Ohm R."/>
            <person name="Martin F."/>
            <person name="Silar P."/>
            <person name="Natvig D."/>
            <person name="Lalanne C."/>
            <person name="Gautier V."/>
            <person name="Ament-Velasquez S.L."/>
            <person name="Kruys A."/>
            <person name="Hutchinson M.I."/>
            <person name="Powell A.J."/>
            <person name="Barry K."/>
            <person name="Miller A.N."/>
            <person name="Grigoriev I.V."/>
            <person name="Debuchy R."/>
            <person name="Gladieux P."/>
            <person name="Thoren M.H."/>
            <person name="Johannesson H."/>
        </authorList>
    </citation>
    <scope>NUCLEOTIDE SEQUENCE</scope>
    <source>
        <strain evidence="3">CBS 540.89</strain>
    </source>
</reference>
<dbReference type="PANTHER" id="PTHR47219">
    <property type="entry name" value="RAB GTPASE-ACTIVATING PROTEIN 1-LIKE"/>
    <property type="match status" value="1"/>
</dbReference>
<feature type="region of interest" description="Disordered" evidence="1">
    <location>
        <begin position="541"/>
        <end position="606"/>
    </location>
</feature>
<feature type="region of interest" description="Disordered" evidence="1">
    <location>
        <begin position="1"/>
        <end position="129"/>
    </location>
</feature>
<feature type="region of interest" description="Disordered" evidence="1">
    <location>
        <begin position="673"/>
        <end position="711"/>
    </location>
</feature>
<organism evidence="3 4">
    <name type="scientific">Apiosordaria backusii</name>
    <dbReference type="NCBI Taxonomy" id="314023"/>
    <lineage>
        <taxon>Eukaryota</taxon>
        <taxon>Fungi</taxon>
        <taxon>Dikarya</taxon>
        <taxon>Ascomycota</taxon>
        <taxon>Pezizomycotina</taxon>
        <taxon>Sordariomycetes</taxon>
        <taxon>Sordariomycetidae</taxon>
        <taxon>Sordariales</taxon>
        <taxon>Lasiosphaeriaceae</taxon>
        <taxon>Apiosordaria</taxon>
    </lineage>
</organism>
<feature type="compositionally biased region" description="Low complexity" evidence="1">
    <location>
        <begin position="367"/>
        <end position="381"/>
    </location>
</feature>
<feature type="compositionally biased region" description="Low complexity" evidence="1">
    <location>
        <begin position="411"/>
        <end position="428"/>
    </location>
</feature>
<evidence type="ECO:0000313" key="3">
    <source>
        <dbReference type="EMBL" id="KAK0741855.1"/>
    </source>
</evidence>
<dbReference type="FunFam" id="1.10.472.80:FF:000046">
    <property type="entry name" value="TBC domain-containing protein"/>
    <property type="match status" value="1"/>
</dbReference>
<dbReference type="AlphaFoldDB" id="A0AA40K0Y0"/>
<dbReference type="EMBL" id="JAUKTV010000003">
    <property type="protein sequence ID" value="KAK0741855.1"/>
    <property type="molecule type" value="Genomic_DNA"/>
</dbReference>
<feature type="region of interest" description="Disordered" evidence="1">
    <location>
        <begin position="269"/>
        <end position="385"/>
    </location>
</feature>
<dbReference type="InterPro" id="IPR050302">
    <property type="entry name" value="Rab_GAP_TBC_domain"/>
</dbReference>
<dbReference type="SUPFAM" id="SSF47923">
    <property type="entry name" value="Ypt/Rab-GAP domain of gyp1p"/>
    <property type="match status" value="2"/>
</dbReference>
<dbReference type="InterPro" id="IPR035969">
    <property type="entry name" value="Rab-GAP_TBC_sf"/>
</dbReference>
<feature type="compositionally biased region" description="Polar residues" evidence="1">
    <location>
        <begin position="429"/>
        <end position="442"/>
    </location>
</feature>
<keyword evidence="4" id="KW-1185">Reference proteome</keyword>
<dbReference type="Pfam" id="PF00566">
    <property type="entry name" value="RabGAP-TBC"/>
    <property type="match status" value="1"/>
</dbReference>
<dbReference type="PANTHER" id="PTHR47219:SF20">
    <property type="entry name" value="TBC1 DOMAIN FAMILY MEMBER 2B"/>
    <property type="match status" value="1"/>
</dbReference>
<feature type="compositionally biased region" description="Low complexity" evidence="1">
    <location>
        <begin position="38"/>
        <end position="47"/>
    </location>
</feature>
<feature type="compositionally biased region" description="Low complexity" evidence="1">
    <location>
        <begin position="12"/>
        <end position="29"/>
    </location>
</feature>
<feature type="region of interest" description="Disordered" evidence="1">
    <location>
        <begin position="400"/>
        <end position="443"/>
    </location>
</feature>
<protein>
    <submittedName>
        <fullName evidence="3">Rab-GTPase-TBC domain-containing protein</fullName>
    </submittedName>
</protein>
<dbReference type="GO" id="GO:0005096">
    <property type="term" value="F:GTPase activator activity"/>
    <property type="evidence" value="ECO:0007669"/>
    <property type="project" value="TreeGrafter"/>
</dbReference>
<dbReference type="Gene3D" id="1.10.472.80">
    <property type="entry name" value="Ypt/Rab-GAP domain of gyp1p, domain 3"/>
    <property type="match status" value="1"/>
</dbReference>
<dbReference type="InterPro" id="IPR000195">
    <property type="entry name" value="Rab-GAP-TBC_dom"/>
</dbReference>
<evidence type="ECO:0000259" key="2">
    <source>
        <dbReference type="PROSITE" id="PS50086"/>
    </source>
</evidence>
<evidence type="ECO:0000313" key="4">
    <source>
        <dbReference type="Proteomes" id="UP001172159"/>
    </source>
</evidence>
<dbReference type="SMART" id="SM00164">
    <property type="entry name" value="TBC"/>
    <property type="match status" value="1"/>
</dbReference>
<dbReference type="FunFam" id="1.10.8.270:FF:000026">
    <property type="entry name" value="TBC (Tre-2/Bub2/Cdc16) domain family"/>
    <property type="match status" value="1"/>
</dbReference>
<feature type="compositionally biased region" description="Basic and acidic residues" evidence="1">
    <location>
        <begin position="594"/>
        <end position="606"/>
    </location>
</feature>
<feature type="compositionally biased region" description="Basic and acidic residues" evidence="1">
    <location>
        <begin position="348"/>
        <end position="363"/>
    </location>
</feature>
<name>A0AA40K0Y0_9PEZI</name>
<proteinExistence type="predicted"/>
<feature type="compositionally biased region" description="Low complexity" evidence="1">
    <location>
        <begin position="680"/>
        <end position="697"/>
    </location>
</feature>